<keyword evidence="3" id="KW-0813">Transport</keyword>
<dbReference type="PANTHER" id="PTHR11141">
    <property type="entry name" value="PROTEIN TRANSPORT PROTEIN SEC23"/>
    <property type="match status" value="1"/>
</dbReference>
<comment type="subcellular location">
    <subcellularLocation>
        <location evidence="3">Cytoplasm</location>
    </subcellularLocation>
    <subcellularLocation>
        <location evidence="3">Cytoplasmic vesicle</location>
        <location evidence="3">COPII-coated vesicle membrane</location>
        <topology evidence="3">Peripheral membrane protein</topology>
        <orientation evidence="3">Cytoplasmic side</orientation>
    </subcellularLocation>
    <subcellularLocation>
        <location evidence="3">Endoplasmic reticulum membrane</location>
        <topology evidence="3">Peripheral membrane protein</topology>
        <orientation evidence="3">Cytoplasmic side</orientation>
    </subcellularLocation>
    <subcellularLocation>
        <location evidence="3">Golgi apparatus membrane</location>
        <topology evidence="3">Peripheral membrane protein</topology>
        <orientation evidence="3">Cytoplasmic side</orientation>
    </subcellularLocation>
</comment>
<dbReference type="GO" id="GO:0000139">
    <property type="term" value="C:Golgi membrane"/>
    <property type="evidence" value="ECO:0007669"/>
    <property type="project" value="UniProtKB-SubCell"/>
</dbReference>
<keyword evidence="3" id="KW-0472">Membrane</keyword>
<dbReference type="InterPro" id="IPR036174">
    <property type="entry name" value="Znf_Sec23_Sec24_sf"/>
</dbReference>
<evidence type="ECO:0000313" key="6">
    <source>
        <dbReference type="Proteomes" id="UP001162090"/>
    </source>
</evidence>
<dbReference type="SUPFAM" id="SSF53300">
    <property type="entry name" value="vWA-like"/>
    <property type="match status" value="1"/>
</dbReference>
<dbReference type="EMBL" id="OX365926">
    <property type="protein sequence ID" value="CAI4051562.1"/>
    <property type="molecule type" value="Genomic_DNA"/>
</dbReference>
<feature type="domain" description="Sec23/Sec24 trunk" evidence="4">
    <location>
        <begin position="178"/>
        <end position="327"/>
    </location>
</feature>
<keyword evidence="3" id="KW-0653">Protein transport</keyword>
<dbReference type="GO" id="GO:0006886">
    <property type="term" value="P:intracellular protein transport"/>
    <property type="evidence" value="ECO:0007669"/>
    <property type="project" value="InterPro"/>
</dbReference>
<dbReference type="Pfam" id="PF04811">
    <property type="entry name" value="Sec23_trunk"/>
    <property type="match status" value="1"/>
</dbReference>
<gene>
    <name evidence="5" type="primary">SUVC15G1890</name>
    <name evidence="5" type="ORF">SUVC_15G1890</name>
</gene>
<keyword evidence="3" id="KW-0333">Golgi apparatus</keyword>
<evidence type="ECO:0000256" key="2">
    <source>
        <dbReference type="ARBA" id="ARBA00022490"/>
    </source>
</evidence>
<dbReference type="SUPFAM" id="SSF82919">
    <property type="entry name" value="Zn-finger domain of Sec23/24"/>
    <property type="match status" value="1"/>
</dbReference>
<comment type="similarity">
    <text evidence="1 3">Belongs to the SEC23/SEC24 family. SEC23 subfamily.</text>
</comment>
<dbReference type="GO" id="GO:0005789">
    <property type="term" value="C:endoplasmic reticulum membrane"/>
    <property type="evidence" value="ECO:0007669"/>
    <property type="project" value="UniProtKB-SubCell"/>
</dbReference>
<keyword evidence="3" id="KW-0968">Cytoplasmic vesicle</keyword>
<keyword evidence="3" id="KW-0256">Endoplasmic reticulum</keyword>
<dbReference type="GO" id="GO:0030127">
    <property type="term" value="C:COPII vesicle coat"/>
    <property type="evidence" value="ECO:0007669"/>
    <property type="project" value="InterPro"/>
</dbReference>
<dbReference type="Proteomes" id="UP001162090">
    <property type="component" value="Chromosome 15"/>
</dbReference>
<dbReference type="GO" id="GO:0090110">
    <property type="term" value="P:COPII-coated vesicle cargo loading"/>
    <property type="evidence" value="ECO:0007669"/>
    <property type="project" value="TreeGrafter"/>
</dbReference>
<evidence type="ECO:0000313" key="5">
    <source>
        <dbReference type="EMBL" id="CAI4051562.1"/>
    </source>
</evidence>
<keyword evidence="3" id="KW-0862">Zinc</keyword>
<proteinExistence type="inferred from homology"/>
<dbReference type="GO" id="GO:0005096">
    <property type="term" value="F:GTPase activator activity"/>
    <property type="evidence" value="ECO:0007669"/>
    <property type="project" value="TreeGrafter"/>
</dbReference>
<dbReference type="GO" id="GO:0070971">
    <property type="term" value="C:endoplasmic reticulum exit site"/>
    <property type="evidence" value="ECO:0007669"/>
    <property type="project" value="TreeGrafter"/>
</dbReference>
<dbReference type="PANTHER" id="PTHR11141:SF0">
    <property type="entry name" value="PROTEIN TRANSPORT PROTEIN SEC23"/>
    <property type="match status" value="1"/>
</dbReference>
<reference evidence="5" key="1">
    <citation type="submission" date="2022-10" db="EMBL/GenBank/DDBJ databases">
        <authorList>
            <person name="Byrne P K."/>
        </authorList>
    </citation>
    <scope>NUCLEOTIDE SEQUENCE</scope>
    <source>
        <strain evidence="5">CBS7001</strain>
    </source>
</reference>
<accession>A0AA35NMP9</accession>
<comment type="function">
    <text evidence="3">Component of the coat protein complex II (COPII) which promotes the formation of transport vesicles from the endoplasmic reticulum (ER). The coat has two main functions, the physical deformation of the endoplasmic reticulum membrane into vesicles and the selection of cargo molecules.</text>
</comment>
<dbReference type="AlphaFoldDB" id="A0AA35NMP9"/>
<name>A0AA35NMP9_SACUV</name>
<dbReference type="InterPro" id="IPR037364">
    <property type="entry name" value="Sec23"/>
</dbReference>
<keyword evidence="2 3" id="KW-0963">Cytoplasm</keyword>
<protein>
    <recommendedName>
        <fullName evidence="3">Protein transport protein SEC23</fullName>
    </recommendedName>
</protein>
<keyword evidence="3" id="KW-0931">ER-Golgi transport</keyword>
<sequence length="632" mass="71995">MGSPIDLLYEPFSHHDLTQPYDPNLKCAGCGAFYSMDCPLPEQNLWSCLFCSHPNPTDRPPLVSSDAYTLSSVRKGTLERRTVIVIDAVCGPHELDHLVSTLCDVATSENSELASLITIQGSGHVTVHNIADQKRNAIFSIDDFMTHYNLDKLNVNYFEKKLRATHQASSYWFPQGSLKKQLQEIPKTAGEGRSKSKRDKRCTGLALFIASTLASQCALPTCCHIVSFLSGPCTKGAGKVVSRDRKEHMRQNHHFDSENPYSKLSRSSWKFYKKLFKEFKQQELIYEFFIGSLDQIGLLEMGPLIKSSMAVSQFDSFNDERFFKCFQKYLRLRNENAIYNCKMKIVTTKNTSITYEIPEYILNPKNLSLPVEIPPQCLNGNRSTKNPVQFQTMFENNEQTYTKIETFLLPVQPNTDSCRVQKIIALSMKKMASQITSDFDYSSKHAKELTKQLASLPRQVQGIDKDKIIEWCYYLCKSPILSSRNTSPDERYLFLHQVLNSSQGACLSLCRPLIWGYNDSKHDWVVLDIPLARTQILQDGNATLCVDGGSYIVLRVGERFRKEGQEFCSKLLNDLHRFTQPLYVETEIGGSQDRFLKSKIVPFDASDKKILGTEDMTFRDFFSLYTSSVESK</sequence>
<dbReference type="InterPro" id="IPR036180">
    <property type="entry name" value="Gelsolin-like_dom_sf"/>
</dbReference>
<dbReference type="Gene3D" id="3.40.50.410">
    <property type="entry name" value="von Willebrand factor, type A domain"/>
    <property type="match status" value="1"/>
</dbReference>
<dbReference type="SUPFAM" id="SSF82754">
    <property type="entry name" value="C-terminal, gelsolin-like domain of Sec23/24"/>
    <property type="match status" value="1"/>
</dbReference>
<keyword evidence="3" id="KW-0479">Metal-binding</keyword>
<organism evidence="5 6">
    <name type="scientific">Saccharomyces uvarum</name>
    <name type="common">Yeast</name>
    <name type="synonym">Saccharomyces bayanus var. uvarum</name>
    <dbReference type="NCBI Taxonomy" id="230603"/>
    <lineage>
        <taxon>Eukaryota</taxon>
        <taxon>Fungi</taxon>
        <taxon>Dikarya</taxon>
        <taxon>Ascomycota</taxon>
        <taxon>Saccharomycotina</taxon>
        <taxon>Saccharomycetes</taxon>
        <taxon>Saccharomycetales</taxon>
        <taxon>Saccharomycetaceae</taxon>
        <taxon>Saccharomyces</taxon>
    </lineage>
</organism>
<dbReference type="InterPro" id="IPR036465">
    <property type="entry name" value="vWFA_dom_sf"/>
</dbReference>
<dbReference type="GO" id="GO:0008270">
    <property type="term" value="F:zinc ion binding"/>
    <property type="evidence" value="ECO:0007669"/>
    <property type="project" value="InterPro"/>
</dbReference>
<evidence type="ECO:0000256" key="1">
    <source>
        <dbReference type="ARBA" id="ARBA00009210"/>
    </source>
</evidence>
<evidence type="ECO:0000256" key="3">
    <source>
        <dbReference type="RuleBase" id="RU365030"/>
    </source>
</evidence>
<dbReference type="InterPro" id="IPR006896">
    <property type="entry name" value="Sec23/24_trunk_dom"/>
</dbReference>
<evidence type="ECO:0000259" key="4">
    <source>
        <dbReference type="Pfam" id="PF04811"/>
    </source>
</evidence>